<evidence type="ECO:0000313" key="6">
    <source>
        <dbReference type="EMBL" id="TDC53553.1"/>
    </source>
</evidence>
<feature type="domain" description="HTH tetR-type" evidence="5">
    <location>
        <begin position="13"/>
        <end position="73"/>
    </location>
</feature>
<keyword evidence="2 4" id="KW-0238">DNA-binding</keyword>
<evidence type="ECO:0000259" key="5">
    <source>
        <dbReference type="PROSITE" id="PS50977"/>
    </source>
</evidence>
<keyword evidence="7" id="KW-1185">Reference proteome</keyword>
<feature type="DNA-binding region" description="H-T-H motif" evidence="4">
    <location>
        <begin position="36"/>
        <end position="55"/>
    </location>
</feature>
<evidence type="ECO:0000256" key="3">
    <source>
        <dbReference type="ARBA" id="ARBA00023163"/>
    </source>
</evidence>
<dbReference type="RefSeq" id="WP_131979999.1">
    <property type="nucleotide sequence ID" value="NZ_SMKL01000008.1"/>
</dbReference>
<dbReference type="PANTHER" id="PTHR30055:SF234">
    <property type="entry name" value="HTH-TYPE TRANSCRIPTIONAL REGULATOR BETI"/>
    <property type="match status" value="1"/>
</dbReference>
<proteinExistence type="predicted"/>
<dbReference type="Proteomes" id="UP000295621">
    <property type="component" value="Unassembled WGS sequence"/>
</dbReference>
<dbReference type="SUPFAM" id="SSF46689">
    <property type="entry name" value="Homeodomain-like"/>
    <property type="match status" value="1"/>
</dbReference>
<dbReference type="EMBL" id="SMKL01000008">
    <property type="protein sequence ID" value="TDC53553.1"/>
    <property type="molecule type" value="Genomic_DNA"/>
</dbReference>
<keyword evidence="3" id="KW-0804">Transcription</keyword>
<gene>
    <name evidence="6" type="ORF">E1212_05095</name>
</gene>
<sequence length="207" mass="22225">MNVKRRTQAERSAATRIALVGAGRRLFAAQGFAGVGTEAIVREASVSRGALYHQFADKTELFAAVLEDVERDVSQHLAEVAGARAEAGFEDVMLGAVEAWLELCERPEIQRIVLVDGPSVLGWIRWREICQPHVLGLIRAVLEQGMAAGEVEQQPVAPLSHALIAVADEAAMYVASSADPATARREMVDVARRLLSSLTTSGATPGR</sequence>
<keyword evidence="1" id="KW-0805">Transcription regulation</keyword>
<evidence type="ECO:0000256" key="1">
    <source>
        <dbReference type="ARBA" id="ARBA00023015"/>
    </source>
</evidence>
<accession>A0A4R4RY18</accession>
<protein>
    <submittedName>
        <fullName evidence="6">TetR/AcrR family transcriptional regulator</fullName>
    </submittedName>
</protein>
<dbReference type="Pfam" id="PF00440">
    <property type="entry name" value="TetR_N"/>
    <property type="match status" value="1"/>
</dbReference>
<evidence type="ECO:0000313" key="7">
    <source>
        <dbReference type="Proteomes" id="UP000295621"/>
    </source>
</evidence>
<dbReference type="InterPro" id="IPR050109">
    <property type="entry name" value="HTH-type_TetR-like_transc_reg"/>
</dbReference>
<dbReference type="PRINTS" id="PR00455">
    <property type="entry name" value="HTHTETR"/>
</dbReference>
<reference evidence="6 7" key="1">
    <citation type="submission" date="2019-02" db="EMBL/GenBank/DDBJ databases">
        <title>Draft genome sequences of novel Actinobacteria.</title>
        <authorList>
            <person name="Sahin N."/>
            <person name="Ay H."/>
            <person name="Saygin H."/>
        </authorList>
    </citation>
    <scope>NUCLEOTIDE SEQUENCE [LARGE SCALE GENOMIC DNA]</scope>
    <source>
        <strain evidence="6 7">KC603</strain>
    </source>
</reference>
<evidence type="ECO:0000256" key="2">
    <source>
        <dbReference type="ARBA" id="ARBA00023125"/>
    </source>
</evidence>
<dbReference type="SUPFAM" id="SSF48498">
    <property type="entry name" value="Tetracyclin repressor-like, C-terminal domain"/>
    <property type="match status" value="1"/>
</dbReference>
<dbReference type="InterPro" id="IPR009057">
    <property type="entry name" value="Homeodomain-like_sf"/>
</dbReference>
<dbReference type="PROSITE" id="PS50977">
    <property type="entry name" value="HTH_TETR_2"/>
    <property type="match status" value="1"/>
</dbReference>
<dbReference type="InterPro" id="IPR001647">
    <property type="entry name" value="HTH_TetR"/>
</dbReference>
<comment type="caution">
    <text evidence="6">The sequence shown here is derived from an EMBL/GenBank/DDBJ whole genome shotgun (WGS) entry which is preliminary data.</text>
</comment>
<dbReference type="AlphaFoldDB" id="A0A4R4RY18"/>
<dbReference type="OrthoDB" id="9805134at2"/>
<organism evidence="6 7">
    <name type="scientific">Jiangella ureilytica</name>
    <dbReference type="NCBI Taxonomy" id="2530374"/>
    <lineage>
        <taxon>Bacteria</taxon>
        <taxon>Bacillati</taxon>
        <taxon>Actinomycetota</taxon>
        <taxon>Actinomycetes</taxon>
        <taxon>Jiangellales</taxon>
        <taxon>Jiangellaceae</taxon>
        <taxon>Jiangella</taxon>
    </lineage>
</organism>
<name>A0A4R4RY18_9ACTN</name>
<evidence type="ECO:0000256" key="4">
    <source>
        <dbReference type="PROSITE-ProRule" id="PRU00335"/>
    </source>
</evidence>
<dbReference type="Gene3D" id="1.10.357.10">
    <property type="entry name" value="Tetracycline Repressor, domain 2"/>
    <property type="match status" value="1"/>
</dbReference>
<dbReference type="InterPro" id="IPR036271">
    <property type="entry name" value="Tet_transcr_reg_TetR-rel_C_sf"/>
</dbReference>
<dbReference type="GO" id="GO:0000976">
    <property type="term" value="F:transcription cis-regulatory region binding"/>
    <property type="evidence" value="ECO:0007669"/>
    <property type="project" value="TreeGrafter"/>
</dbReference>
<dbReference type="InterPro" id="IPR049484">
    <property type="entry name" value="Rv0078-like_C"/>
</dbReference>
<dbReference type="PANTHER" id="PTHR30055">
    <property type="entry name" value="HTH-TYPE TRANSCRIPTIONAL REGULATOR RUTR"/>
    <property type="match status" value="1"/>
</dbReference>
<dbReference type="Pfam" id="PF21351">
    <property type="entry name" value="TetR_C_41"/>
    <property type="match status" value="1"/>
</dbReference>
<dbReference type="GO" id="GO:0003700">
    <property type="term" value="F:DNA-binding transcription factor activity"/>
    <property type="evidence" value="ECO:0007669"/>
    <property type="project" value="TreeGrafter"/>
</dbReference>